<comment type="similarity">
    <text evidence="1">Belongs to the bacterial solute-binding protein 8 family.</text>
</comment>
<name>A0AAE3L0D1_9FIRM</name>
<dbReference type="Proteomes" id="UP001205748">
    <property type="component" value="Unassembled WGS sequence"/>
</dbReference>
<evidence type="ECO:0000313" key="4">
    <source>
        <dbReference type="EMBL" id="MCR1899717.1"/>
    </source>
</evidence>
<evidence type="ECO:0000313" key="5">
    <source>
        <dbReference type="Proteomes" id="UP001205748"/>
    </source>
</evidence>
<dbReference type="SUPFAM" id="SSF53807">
    <property type="entry name" value="Helical backbone' metal receptor"/>
    <property type="match status" value="1"/>
</dbReference>
<protein>
    <submittedName>
        <fullName evidence="4">ABC transporter substrate-binding protein</fullName>
    </submittedName>
</protein>
<dbReference type="InterPro" id="IPR002491">
    <property type="entry name" value="ABC_transptr_periplasmic_BD"/>
</dbReference>
<dbReference type="Gene3D" id="1.20.58.2180">
    <property type="match status" value="1"/>
</dbReference>
<dbReference type="Pfam" id="PF01497">
    <property type="entry name" value="Peripla_BP_2"/>
    <property type="match status" value="1"/>
</dbReference>
<dbReference type="InterPro" id="IPR050902">
    <property type="entry name" value="ABC_Transporter_SBP"/>
</dbReference>
<sequence>MKNKMALFLVLVLVLFSFAGCASNVDNSSTPQGSQEESQGEMKIITAYTPATDFILALGGKDNLVGVDDKSAKSELLKNIDPKNEILGVGSKKNGINVEQVISLDPDLVILYPVEESDNTKKQLEDNGIKVISINPETLESLQGDIMTIGEAIGKEKEAEELNAYINEKISMVKDRVKDIDEKKTVYLAGSRGVLSTHSGDFFQHEIIDITGGEDLSKDLVGGWNEISAEQLIQWNPEVMVTVNYSPDNRESILQDKSLSSIKALEERQVYEIPSKIDSWDTPKPSAVLSFLWMGKTLYPEAFEDVDLTKEANGFYEKFYGKSFEDLGGNIIEGEQQQ</sequence>
<proteinExistence type="inferred from homology"/>
<dbReference type="Gene3D" id="3.40.50.1980">
    <property type="entry name" value="Nitrogenase molybdenum iron protein domain"/>
    <property type="match status" value="2"/>
</dbReference>
<keyword evidence="5" id="KW-1185">Reference proteome</keyword>
<dbReference type="EMBL" id="JANKAS010000012">
    <property type="protein sequence ID" value="MCR1899717.1"/>
    <property type="molecule type" value="Genomic_DNA"/>
</dbReference>
<evidence type="ECO:0000256" key="1">
    <source>
        <dbReference type="ARBA" id="ARBA00008814"/>
    </source>
</evidence>
<dbReference type="PROSITE" id="PS50983">
    <property type="entry name" value="FE_B12_PBP"/>
    <property type="match status" value="1"/>
</dbReference>
<keyword evidence="2" id="KW-0732">Signal</keyword>
<gene>
    <name evidence="4" type="ORF">NSA47_12090</name>
</gene>
<accession>A0AAE3L0D1</accession>
<evidence type="ECO:0000256" key="2">
    <source>
        <dbReference type="SAM" id="SignalP"/>
    </source>
</evidence>
<dbReference type="RefSeq" id="WP_257532354.1">
    <property type="nucleotide sequence ID" value="NZ_JANKAS010000012.1"/>
</dbReference>
<feature type="domain" description="Fe/B12 periplasmic-binding" evidence="3">
    <location>
        <begin position="43"/>
        <end position="302"/>
    </location>
</feature>
<dbReference type="PROSITE" id="PS51257">
    <property type="entry name" value="PROKAR_LIPOPROTEIN"/>
    <property type="match status" value="1"/>
</dbReference>
<reference evidence="4" key="1">
    <citation type="submission" date="2022-07" db="EMBL/GenBank/DDBJ databases">
        <title>Enhanced cultured diversity of the mouse gut microbiota enables custom-made synthetic communities.</title>
        <authorList>
            <person name="Afrizal A."/>
        </authorList>
    </citation>
    <scope>NUCLEOTIDE SEQUENCE</scope>
    <source>
        <strain evidence="4">DSM 28593</strain>
    </source>
</reference>
<dbReference type="AlphaFoldDB" id="A0AAE3L0D1"/>
<organism evidence="4 5">
    <name type="scientific">Irregularibacter muris</name>
    <dbReference type="NCBI Taxonomy" id="1796619"/>
    <lineage>
        <taxon>Bacteria</taxon>
        <taxon>Bacillati</taxon>
        <taxon>Bacillota</taxon>
        <taxon>Clostridia</taxon>
        <taxon>Eubacteriales</taxon>
        <taxon>Eubacteriaceae</taxon>
        <taxon>Irregularibacter</taxon>
    </lineage>
</organism>
<dbReference type="PANTHER" id="PTHR30535:SF34">
    <property type="entry name" value="MOLYBDATE-BINDING PROTEIN MOLA"/>
    <property type="match status" value="1"/>
</dbReference>
<dbReference type="PANTHER" id="PTHR30535">
    <property type="entry name" value="VITAMIN B12-BINDING PROTEIN"/>
    <property type="match status" value="1"/>
</dbReference>
<feature type="signal peptide" evidence="2">
    <location>
        <begin position="1"/>
        <end position="22"/>
    </location>
</feature>
<comment type="caution">
    <text evidence="4">The sequence shown here is derived from an EMBL/GenBank/DDBJ whole genome shotgun (WGS) entry which is preliminary data.</text>
</comment>
<evidence type="ECO:0000259" key="3">
    <source>
        <dbReference type="PROSITE" id="PS50983"/>
    </source>
</evidence>
<feature type="chain" id="PRO_5042021134" evidence="2">
    <location>
        <begin position="23"/>
        <end position="338"/>
    </location>
</feature>